<organism evidence="2">
    <name type="scientific">Caenorhabditis remanei</name>
    <name type="common">Caenorhabditis vulgaris</name>
    <dbReference type="NCBI Taxonomy" id="31234"/>
    <lineage>
        <taxon>Eukaryota</taxon>
        <taxon>Metazoa</taxon>
        <taxon>Ecdysozoa</taxon>
        <taxon>Nematoda</taxon>
        <taxon>Chromadorea</taxon>
        <taxon>Rhabditida</taxon>
        <taxon>Rhabditina</taxon>
        <taxon>Rhabditomorpha</taxon>
        <taxon>Rhabditoidea</taxon>
        <taxon>Rhabditidae</taxon>
        <taxon>Peloderinae</taxon>
        <taxon>Caenorhabditis</taxon>
    </lineage>
</organism>
<dbReference type="Proteomes" id="UP000008281">
    <property type="component" value="Unassembled WGS sequence"/>
</dbReference>
<evidence type="ECO:0000313" key="1">
    <source>
        <dbReference type="EMBL" id="EFO88270.1"/>
    </source>
</evidence>
<protein>
    <submittedName>
        <fullName evidence="1">Uncharacterized protein</fullName>
    </submittedName>
</protein>
<reference evidence="1" key="1">
    <citation type="submission" date="2007-07" db="EMBL/GenBank/DDBJ databases">
        <title>PCAP assembly of the Caenorhabditis remanei genome.</title>
        <authorList>
            <consortium name="The Caenorhabditis remanei Sequencing Consortium"/>
            <person name="Wilson R.K."/>
        </authorList>
    </citation>
    <scope>NUCLEOTIDE SEQUENCE [LARGE SCALE GENOMIC DNA]</scope>
    <source>
        <strain evidence="1">PB4641</strain>
    </source>
</reference>
<name>E3N6W2_CAERE</name>
<dbReference type="HOGENOM" id="CLU_734113_0_0_1"/>
<proteinExistence type="predicted"/>
<sequence>MVVYTKFNNVLTGENISIPINSLWDEYNSYFDRTNEAAHYFLYKYNVRYEDEMPIYEPDACVAFPLLNSNDDREKQYKFINVGERETFSNGSVRVRCDSFNGSIRRISEPVKGCYSNGTVHVFGASWNEPNYGDNAITFRDYQCQKSKSGYMENKVVGCSYTYECSDSFDSFYSCGMYLHLNEPARTANNKTVKCIEKEDGNVTVIEVDEYQEPGCTLDGQFHSIYKQFTNEKRAAVFFCSRRDELRKQCKKSSSLCLKIGYFSDCTFNGKLYVIGAILKLSNGCLFICHGQTNIFHCDHQLSGFEVIGKPRKVKRS</sequence>
<dbReference type="OMA" id="INSLWDE"/>
<keyword evidence="2" id="KW-1185">Reference proteome</keyword>
<gene>
    <name evidence="1" type="ORF">CRE_08515</name>
</gene>
<evidence type="ECO:0000313" key="2">
    <source>
        <dbReference type="Proteomes" id="UP000008281"/>
    </source>
</evidence>
<dbReference type="EMBL" id="DS268543">
    <property type="protein sequence ID" value="EFO88270.1"/>
    <property type="molecule type" value="Genomic_DNA"/>
</dbReference>
<dbReference type="AlphaFoldDB" id="E3N6W2"/>
<accession>E3N6W2</accession>